<feature type="transmembrane region" description="Helical" evidence="7">
    <location>
        <begin position="194"/>
        <end position="216"/>
    </location>
</feature>
<gene>
    <name evidence="8" type="ORF">RUM43_005754</name>
</gene>
<evidence type="ECO:0000256" key="3">
    <source>
        <dbReference type="ARBA" id="ARBA00022692"/>
    </source>
</evidence>
<keyword evidence="6 7" id="KW-0472">Membrane</keyword>
<dbReference type="PANTHER" id="PTHR16133">
    <property type="entry name" value="SOLUTE CARRIER FAMILY 39 ZINC TRANSPORTER , MEMBER 9-RELATED"/>
    <property type="match status" value="1"/>
</dbReference>
<accession>A0AAN8PA04</accession>
<keyword evidence="5" id="KW-0333">Golgi apparatus</keyword>
<organism evidence="8 9">
    <name type="scientific">Polyplax serrata</name>
    <name type="common">Common mouse louse</name>
    <dbReference type="NCBI Taxonomy" id="468196"/>
    <lineage>
        <taxon>Eukaryota</taxon>
        <taxon>Metazoa</taxon>
        <taxon>Ecdysozoa</taxon>
        <taxon>Arthropoda</taxon>
        <taxon>Hexapoda</taxon>
        <taxon>Insecta</taxon>
        <taxon>Pterygota</taxon>
        <taxon>Neoptera</taxon>
        <taxon>Paraneoptera</taxon>
        <taxon>Psocodea</taxon>
        <taxon>Troctomorpha</taxon>
        <taxon>Phthiraptera</taxon>
        <taxon>Anoplura</taxon>
        <taxon>Polyplacidae</taxon>
        <taxon>Polyplax</taxon>
    </lineage>
</organism>
<evidence type="ECO:0000313" key="9">
    <source>
        <dbReference type="Proteomes" id="UP001372834"/>
    </source>
</evidence>
<feature type="transmembrane region" description="Helical" evidence="7">
    <location>
        <begin position="228"/>
        <end position="247"/>
    </location>
</feature>
<evidence type="ECO:0000256" key="4">
    <source>
        <dbReference type="ARBA" id="ARBA00022989"/>
    </source>
</evidence>
<comment type="subcellular location">
    <subcellularLocation>
        <location evidence="1">Endomembrane system</location>
        <topology evidence="1">Multi-pass membrane protein</topology>
    </subcellularLocation>
    <subcellularLocation>
        <location evidence="2">Golgi apparatus membrane</location>
    </subcellularLocation>
</comment>
<comment type="caution">
    <text evidence="8">The sequence shown here is derived from an EMBL/GenBank/DDBJ whole genome shotgun (WGS) entry which is preliminary data.</text>
</comment>
<evidence type="ECO:0000256" key="7">
    <source>
        <dbReference type="SAM" id="Phobius"/>
    </source>
</evidence>
<evidence type="ECO:0000313" key="8">
    <source>
        <dbReference type="EMBL" id="KAK6625456.1"/>
    </source>
</evidence>
<evidence type="ECO:0000256" key="1">
    <source>
        <dbReference type="ARBA" id="ARBA00004127"/>
    </source>
</evidence>
<dbReference type="Pfam" id="PF02535">
    <property type="entry name" value="Zip"/>
    <property type="match status" value="1"/>
</dbReference>
<evidence type="ECO:0000256" key="6">
    <source>
        <dbReference type="ARBA" id="ARBA00023136"/>
    </source>
</evidence>
<dbReference type="GO" id="GO:0006829">
    <property type="term" value="P:zinc ion transport"/>
    <property type="evidence" value="ECO:0007669"/>
    <property type="project" value="InterPro"/>
</dbReference>
<dbReference type="GO" id="GO:0046873">
    <property type="term" value="F:metal ion transmembrane transporter activity"/>
    <property type="evidence" value="ECO:0007669"/>
    <property type="project" value="InterPro"/>
</dbReference>
<feature type="transmembrane region" description="Helical" evidence="7">
    <location>
        <begin position="67"/>
        <end position="87"/>
    </location>
</feature>
<reference evidence="8 9" key="1">
    <citation type="submission" date="2023-10" db="EMBL/GenBank/DDBJ databases">
        <title>Genomes of two closely related lineages of the louse Polyplax serrata with different host specificities.</title>
        <authorList>
            <person name="Martinu J."/>
            <person name="Tarabai H."/>
            <person name="Stefka J."/>
            <person name="Hypsa V."/>
        </authorList>
    </citation>
    <scope>NUCLEOTIDE SEQUENCE [LARGE SCALE GENOMIC DNA]</scope>
    <source>
        <strain evidence="8">HR10_N</strain>
    </source>
</reference>
<dbReference type="InterPro" id="IPR003689">
    <property type="entry name" value="ZIP"/>
</dbReference>
<feature type="transmembrane region" description="Helical" evidence="7">
    <location>
        <begin position="259"/>
        <end position="281"/>
    </location>
</feature>
<feature type="transmembrane region" description="Helical" evidence="7">
    <location>
        <begin position="123"/>
        <end position="141"/>
    </location>
</feature>
<keyword evidence="4 7" id="KW-1133">Transmembrane helix</keyword>
<dbReference type="Proteomes" id="UP001372834">
    <property type="component" value="Unassembled WGS sequence"/>
</dbReference>
<keyword evidence="3 7" id="KW-0812">Transmembrane</keyword>
<dbReference type="EMBL" id="JAWJWE010000037">
    <property type="protein sequence ID" value="KAK6625456.1"/>
    <property type="molecule type" value="Genomic_DNA"/>
</dbReference>
<sequence>MEETTVLILLAVVMLIGSYLTGSIPLVVNLSEVKWNWKYGNPCLADKLELHRLFLIFDVSTLTSEKLQLVSVLGAGMLVGTALSVIIPEGVRSLISKSHVVTPTKKDDGTINVLLHHHEDKDIHGIIGMSLVLGFLFMLLIDQISSSRSKGDIENAIKGSSHGATATIGLVVHSAADGVALGAAASTAHHDIEIIIFLAIMLHKAPAAFGLVTFLLHEGLERVRIRKHLLVFSLAAPVMALLTYFGLGQEGKETLSSFNATGTAMLFSAGTFLYVATVHVLPELMVRRSNHSIGANSHAGHALGKSELIAIVVGALLPSLLTMGHHH</sequence>
<dbReference type="GO" id="GO:0000139">
    <property type="term" value="C:Golgi membrane"/>
    <property type="evidence" value="ECO:0007669"/>
    <property type="project" value="UniProtKB-SubCell"/>
</dbReference>
<feature type="transmembrane region" description="Helical" evidence="7">
    <location>
        <begin position="162"/>
        <end position="188"/>
    </location>
</feature>
<protein>
    <submittedName>
        <fullName evidence="8">Uncharacterized protein</fullName>
    </submittedName>
</protein>
<dbReference type="InterPro" id="IPR045891">
    <property type="entry name" value="ZIP9"/>
</dbReference>
<dbReference type="AlphaFoldDB" id="A0AAN8PA04"/>
<feature type="transmembrane region" description="Helical" evidence="7">
    <location>
        <begin position="6"/>
        <end position="28"/>
    </location>
</feature>
<proteinExistence type="predicted"/>
<evidence type="ECO:0000256" key="2">
    <source>
        <dbReference type="ARBA" id="ARBA00004394"/>
    </source>
</evidence>
<evidence type="ECO:0000256" key="5">
    <source>
        <dbReference type="ARBA" id="ARBA00023034"/>
    </source>
</evidence>
<dbReference type="PANTHER" id="PTHR16133:SF0">
    <property type="entry name" value="ZINC_IRON REGULATED TRANSPORTER-RELATED PROTEIN 102B, ISOFORM E"/>
    <property type="match status" value="1"/>
</dbReference>
<name>A0AAN8PA04_POLSC</name>